<dbReference type="GeneID" id="39499301"/>
<dbReference type="AlphaFoldDB" id="A0A2Z5Y4V3"/>
<organism evidence="2 3">
    <name type="scientific">Melissococcus plutonius</name>
    <dbReference type="NCBI Taxonomy" id="33970"/>
    <lineage>
        <taxon>Bacteria</taxon>
        <taxon>Bacillati</taxon>
        <taxon>Bacillota</taxon>
        <taxon>Bacilli</taxon>
        <taxon>Lactobacillales</taxon>
        <taxon>Enterococcaceae</taxon>
        <taxon>Melissococcus</taxon>
    </lineage>
</organism>
<geneLocation type="plasmid" evidence="3">
    <name>pmp1 dat561 dna</name>
</geneLocation>
<keyword evidence="2" id="KW-0614">Plasmid</keyword>
<feature type="transmembrane region" description="Helical" evidence="1">
    <location>
        <begin position="12"/>
        <end position="32"/>
    </location>
</feature>
<accession>A0A2Z5Y4V3</accession>
<sequence>MKNRVISRKNYILIILVVIGIYAIGLVLPLFFGDKIKGLADLLKTVSFFFGTLGSLAKVIRTLENKPLILVDYFTDRTDILKNIIGSLKNNYKKPKILSN</sequence>
<evidence type="ECO:0000256" key="1">
    <source>
        <dbReference type="SAM" id="Phobius"/>
    </source>
</evidence>
<dbReference type="EMBL" id="AP018493">
    <property type="protein sequence ID" value="BBC61854.1"/>
    <property type="molecule type" value="Genomic_DNA"/>
</dbReference>
<dbReference type="RefSeq" id="WP_014868520.1">
    <property type="nucleotide sequence ID" value="NZ_AP018493.1"/>
</dbReference>
<gene>
    <name evidence="2" type="ORF">DAT561_p1154</name>
</gene>
<reference evidence="2 3" key="1">
    <citation type="submission" date="2018-01" db="EMBL/GenBank/DDBJ databases">
        <title>Whole genome sequence of Melissococcus plutonius DAT561.</title>
        <authorList>
            <person name="Okumura K."/>
            <person name="Takamatsu D."/>
            <person name="Okura M."/>
        </authorList>
    </citation>
    <scope>NUCLEOTIDE SEQUENCE [LARGE SCALE GENOMIC DNA]</scope>
    <source>
        <strain evidence="2 3">DAT561</strain>
        <plasmid evidence="3">pmp1 dat561 dna</plasmid>
    </source>
</reference>
<protein>
    <submittedName>
        <fullName evidence="2">Uncharacterized protein</fullName>
    </submittedName>
</protein>
<keyword evidence="1" id="KW-0812">Transmembrane</keyword>
<evidence type="ECO:0000313" key="3">
    <source>
        <dbReference type="Proteomes" id="UP000269226"/>
    </source>
</evidence>
<dbReference type="Proteomes" id="UP000269226">
    <property type="component" value="Plasmid pMP1"/>
</dbReference>
<keyword evidence="1" id="KW-1133">Transmembrane helix</keyword>
<evidence type="ECO:0000313" key="2">
    <source>
        <dbReference type="EMBL" id="BBC61854.1"/>
    </source>
</evidence>
<name>A0A2Z5Y4V3_9ENTE</name>
<proteinExistence type="predicted"/>
<keyword evidence="1" id="KW-0472">Membrane</keyword>